<evidence type="ECO:0000313" key="5">
    <source>
        <dbReference type="Proteomes" id="UP000001882"/>
    </source>
</evidence>
<keyword evidence="5" id="KW-1185">Reference proteome</keyword>
<evidence type="ECO:0000256" key="2">
    <source>
        <dbReference type="SAM" id="Phobius"/>
    </source>
</evidence>
<dbReference type="InterPro" id="IPR000408">
    <property type="entry name" value="Reg_chr_condens"/>
</dbReference>
<keyword evidence="2" id="KW-0812">Transmembrane</keyword>
<protein>
    <recommendedName>
        <fullName evidence="3">RCC1-like domain-containing protein</fullName>
    </recommendedName>
</protein>
<name>D1YVT7_METPS</name>
<organism evidence="4 5">
    <name type="scientific">Methanocella paludicola (strain DSM 17711 / JCM 13418 / NBRC 101707 / SANAE)</name>
    <dbReference type="NCBI Taxonomy" id="304371"/>
    <lineage>
        <taxon>Archaea</taxon>
        <taxon>Methanobacteriati</taxon>
        <taxon>Methanobacteriota</taxon>
        <taxon>Stenosarchaea group</taxon>
        <taxon>Methanomicrobia</taxon>
        <taxon>Methanocellales</taxon>
        <taxon>Methanocellaceae</taxon>
        <taxon>Methanocella</taxon>
    </lineage>
</organism>
<dbReference type="KEGG" id="mpd:MCP_0487"/>
<dbReference type="PANTHER" id="PTHR22870:SF408">
    <property type="entry name" value="OS09G0560450 PROTEIN"/>
    <property type="match status" value="1"/>
</dbReference>
<dbReference type="Pfam" id="PF00415">
    <property type="entry name" value="RCC1"/>
    <property type="match status" value="2"/>
</dbReference>
<dbReference type="Gene3D" id="2.130.10.30">
    <property type="entry name" value="Regulator of chromosome condensation 1/beta-lactamase-inhibitor protein II"/>
    <property type="match status" value="2"/>
</dbReference>
<keyword evidence="1" id="KW-0677">Repeat</keyword>
<dbReference type="InterPro" id="IPR051210">
    <property type="entry name" value="Ub_ligase/GEF_domain"/>
</dbReference>
<dbReference type="Pfam" id="PF25390">
    <property type="entry name" value="WD40_RLD"/>
    <property type="match status" value="1"/>
</dbReference>
<dbReference type="EMBL" id="AP011532">
    <property type="protein sequence ID" value="BAI60559.1"/>
    <property type="molecule type" value="Genomic_DNA"/>
</dbReference>
<dbReference type="PRINTS" id="PR00633">
    <property type="entry name" value="RCCNDNSATION"/>
</dbReference>
<evidence type="ECO:0000256" key="1">
    <source>
        <dbReference type="ARBA" id="ARBA00022737"/>
    </source>
</evidence>
<keyword evidence="2" id="KW-1133">Transmembrane helix</keyword>
<sequence length="444" mass="45666">MRGFRLILLILICSFSLVLIMPCVTAWSPAVVSIAASNSTSVALLDDGTVWQWGYVSDGVEYATPQKVEISVVRKIAAGYGHVLALKGDGTVWAWGSNKYGQLGDGTYNDSAGPVQVAGLTGVKAIAAGKDISLALKGDGTVWAWGSNSYGQVGEGSLNYKGTAVPIQVKGLNNIQAISAGGSHCLASQGDGAVWAWGDNRHGVLGDGTNESRFTPVRSKIYNVMGLDAGDAHALAVMVDGNVWSWGYNYNGQLGMGGTSLNDLGRLSFGPEADSFNPDIVRGLSGVKSVAVGASHSVALADNGTVWTWGSNSDGQLGVGKTGGSDMTVPVRVSGINGITAVDAGLYHTLALKDDGSVWAWGSNAEGQVGNRSASAGSPALVLMQTQILPSPTSTPIIVTASPTTPESGPNYMLIGSIALLAVIVIVVVTACVLLLRSRKKGSG</sequence>
<evidence type="ECO:0000313" key="4">
    <source>
        <dbReference type="EMBL" id="BAI60559.1"/>
    </source>
</evidence>
<dbReference type="STRING" id="304371.MCP_0487"/>
<feature type="transmembrane region" description="Helical" evidence="2">
    <location>
        <begin position="412"/>
        <end position="436"/>
    </location>
</feature>
<reference evidence="5" key="3">
    <citation type="journal article" date="2011" name="PLoS ONE">
        <title>Genome sequence of a mesophilic hydrogenotrophic methanogen Methanocella paludicola, the first cultivated representative of the order Methanocellales.</title>
        <authorList>
            <person name="Sakai S."/>
            <person name="Takaki Y."/>
            <person name="Shimamura S."/>
            <person name="Sekine M."/>
            <person name="Tajima T."/>
            <person name="Kosugi H."/>
            <person name="Ichikawa N."/>
            <person name="Tasumi E."/>
            <person name="Hiraki A.T."/>
            <person name="Shimizu A."/>
            <person name="Kato Y."/>
            <person name="Nishiko R."/>
            <person name="Mori K."/>
            <person name="Fujita N."/>
            <person name="Imachi H."/>
            <person name="Takai K."/>
        </authorList>
    </citation>
    <scope>NUCLEOTIDE SEQUENCE [LARGE SCALE GENOMIC DNA]</scope>
    <source>
        <strain evidence="5">DSM 17711 / JCM 13418 / NBRC 101707 / SANAE</strain>
    </source>
</reference>
<dbReference type="SUPFAM" id="SSF50985">
    <property type="entry name" value="RCC1/BLIP-II"/>
    <property type="match status" value="2"/>
</dbReference>
<proteinExistence type="predicted"/>
<dbReference type="PROSITE" id="PS50012">
    <property type="entry name" value="RCC1_3"/>
    <property type="match status" value="6"/>
</dbReference>
<accession>D1YVT7</accession>
<keyword evidence="2" id="KW-0472">Membrane</keyword>
<feature type="domain" description="RCC1-like" evidence="3">
    <location>
        <begin position="29"/>
        <end position="219"/>
    </location>
</feature>
<gene>
    <name evidence="4" type="ordered locus">MCP_0487</name>
</gene>
<dbReference type="eggNOG" id="arCOG11012">
    <property type="taxonomic scope" value="Archaea"/>
</dbReference>
<dbReference type="InterPro" id="IPR058923">
    <property type="entry name" value="RCC1-like_dom"/>
</dbReference>
<reference evidence="4 5" key="1">
    <citation type="journal article" date="2007" name="Appl. Environ. Microbiol.">
        <title>Isolation of key methanogens for global methane emission from rice paddy fields: a novel isolate affiliated with the clone cluster rice cluster I.</title>
        <authorList>
            <person name="Sakai S."/>
            <person name="Imachi H."/>
            <person name="Sekiguchi Y."/>
            <person name="Ohashi A."/>
            <person name="Harada H."/>
            <person name="Kamagata Y."/>
        </authorList>
    </citation>
    <scope>NUCLEOTIDE SEQUENCE [LARGE SCALE GENOMIC DNA]</scope>
    <source>
        <strain evidence="5">DSM 17711 / JCM 13418 / NBRC 101707 / SANAE</strain>
    </source>
</reference>
<dbReference type="PANTHER" id="PTHR22870">
    <property type="entry name" value="REGULATOR OF CHROMOSOME CONDENSATION"/>
    <property type="match status" value="1"/>
</dbReference>
<reference evidence="4 5" key="2">
    <citation type="journal article" date="2008" name="Int. J. Syst. Evol. Microbiol.">
        <title>Methanocella paludicola gen. nov., sp. nov., a methane-producing archaeon, the first isolate of the lineage 'Rice Cluster I', and proposal of the new archaeal order Methanocellales ord. nov.</title>
        <authorList>
            <person name="Sakai S."/>
            <person name="Imachi H."/>
            <person name="Hanada S."/>
            <person name="Ohashi A."/>
            <person name="Harada H."/>
            <person name="Kamagata Y."/>
        </authorList>
    </citation>
    <scope>NUCLEOTIDE SEQUENCE [LARGE SCALE GENOMIC DNA]</scope>
    <source>
        <strain evidence="5">DSM 17711 / JCM 13418 / NBRC 101707 / SANAE</strain>
    </source>
</reference>
<evidence type="ECO:0000259" key="3">
    <source>
        <dbReference type="Pfam" id="PF25390"/>
    </source>
</evidence>
<dbReference type="AlphaFoldDB" id="D1YVT7"/>
<dbReference type="InterPro" id="IPR009091">
    <property type="entry name" value="RCC1/BLIP-II"/>
</dbReference>
<dbReference type="Proteomes" id="UP000001882">
    <property type="component" value="Chromosome"/>
</dbReference>
<dbReference type="InParanoid" id="D1YVT7"/>